<dbReference type="AlphaFoldDB" id="A0ABD1T8G3"/>
<dbReference type="Proteomes" id="UP001604277">
    <property type="component" value="Unassembled WGS sequence"/>
</dbReference>
<protein>
    <submittedName>
        <fullName evidence="1">Uncharacterized protein</fullName>
    </submittedName>
</protein>
<evidence type="ECO:0000313" key="2">
    <source>
        <dbReference type="Proteomes" id="UP001604277"/>
    </source>
</evidence>
<sequence>MTFGQSYAVKGVISNTRVHPPRIIMALHSSPCEIQIPCWEINRHQKLRATIIANRVKVLLNRDTTCHANRFELILAGDQHYIPRRSPRKFKASPVTARFNSILEVTSVNYARVSDFTQLEQYEAHYQDAFAIRAKLFDPDAFAIDARLFDQDAFAIHAKIFDSDAFSIDAKLLDHDDFTRCTKLFDPGVFVIISERDID</sequence>
<accession>A0ABD1T8G3</accession>
<comment type="caution">
    <text evidence="1">The sequence shown here is derived from an EMBL/GenBank/DDBJ whole genome shotgun (WGS) entry which is preliminary data.</text>
</comment>
<name>A0ABD1T8G3_9LAMI</name>
<gene>
    <name evidence="1" type="ORF">Fot_32669</name>
</gene>
<proteinExistence type="predicted"/>
<evidence type="ECO:0000313" key="1">
    <source>
        <dbReference type="EMBL" id="KAL2509022.1"/>
    </source>
</evidence>
<reference evidence="2" key="1">
    <citation type="submission" date="2024-07" db="EMBL/GenBank/DDBJ databases">
        <title>Two chromosome-level genome assemblies of Korean endemic species Abeliophyllum distichum and Forsythia ovata (Oleaceae).</title>
        <authorList>
            <person name="Jang H."/>
        </authorList>
    </citation>
    <scope>NUCLEOTIDE SEQUENCE [LARGE SCALE GENOMIC DNA]</scope>
</reference>
<keyword evidence="2" id="KW-1185">Reference proteome</keyword>
<dbReference type="EMBL" id="JBFOLJ010000009">
    <property type="protein sequence ID" value="KAL2509022.1"/>
    <property type="molecule type" value="Genomic_DNA"/>
</dbReference>
<organism evidence="1 2">
    <name type="scientific">Forsythia ovata</name>
    <dbReference type="NCBI Taxonomy" id="205694"/>
    <lineage>
        <taxon>Eukaryota</taxon>
        <taxon>Viridiplantae</taxon>
        <taxon>Streptophyta</taxon>
        <taxon>Embryophyta</taxon>
        <taxon>Tracheophyta</taxon>
        <taxon>Spermatophyta</taxon>
        <taxon>Magnoliopsida</taxon>
        <taxon>eudicotyledons</taxon>
        <taxon>Gunneridae</taxon>
        <taxon>Pentapetalae</taxon>
        <taxon>asterids</taxon>
        <taxon>lamiids</taxon>
        <taxon>Lamiales</taxon>
        <taxon>Oleaceae</taxon>
        <taxon>Forsythieae</taxon>
        <taxon>Forsythia</taxon>
    </lineage>
</organism>